<proteinExistence type="inferred from homology"/>
<dbReference type="NCBIfam" id="NF003604">
    <property type="entry name" value="PRK05257.1-3"/>
    <property type="match status" value="1"/>
</dbReference>
<dbReference type="EC" id="1.1.5.4" evidence="8"/>
<keyword evidence="7 8" id="KW-0560">Oxidoreductase</keyword>
<evidence type="ECO:0000313" key="10">
    <source>
        <dbReference type="Proteomes" id="UP001139263"/>
    </source>
</evidence>
<dbReference type="Proteomes" id="UP001139263">
    <property type="component" value="Unassembled WGS sequence"/>
</dbReference>
<evidence type="ECO:0000256" key="4">
    <source>
        <dbReference type="ARBA" id="ARBA00022532"/>
    </source>
</evidence>
<comment type="cofactor">
    <cofactor evidence="2 8">
        <name>FAD</name>
        <dbReference type="ChEBI" id="CHEBI:57692"/>
    </cofactor>
</comment>
<comment type="caution">
    <text evidence="9">The sequence shown here is derived from an EMBL/GenBank/DDBJ whole genome shotgun (WGS) entry which is preliminary data.</text>
</comment>
<dbReference type="NCBIfam" id="NF003605">
    <property type="entry name" value="PRK05257.1-4"/>
    <property type="match status" value="1"/>
</dbReference>
<dbReference type="AlphaFoldDB" id="A0A9X2ABS0"/>
<dbReference type="NCBIfam" id="NF003603">
    <property type="entry name" value="PRK05257.1-1"/>
    <property type="match status" value="1"/>
</dbReference>
<evidence type="ECO:0000256" key="6">
    <source>
        <dbReference type="ARBA" id="ARBA00022827"/>
    </source>
</evidence>
<dbReference type="InterPro" id="IPR036188">
    <property type="entry name" value="FAD/NAD-bd_sf"/>
</dbReference>
<keyword evidence="4 8" id="KW-0816">Tricarboxylic acid cycle</keyword>
<dbReference type="GO" id="GO:0008924">
    <property type="term" value="F:L-malate dehydrogenase (quinone) activity"/>
    <property type="evidence" value="ECO:0007669"/>
    <property type="project" value="UniProtKB-UniRule"/>
</dbReference>
<evidence type="ECO:0000256" key="8">
    <source>
        <dbReference type="HAMAP-Rule" id="MF_00212"/>
    </source>
</evidence>
<dbReference type="GO" id="GO:0006099">
    <property type="term" value="P:tricarboxylic acid cycle"/>
    <property type="evidence" value="ECO:0007669"/>
    <property type="project" value="UniProtKB-UniRule"/>
</dbReference>
<evidence type="ECO:0000256" key="7">
    <source>
        <dbReference type="ARBA" id="ARBA00023002"/>
    </source>
</evidence>
<keyword evidence="10" id="KW-1185">Reference proteome</keyword>
<keyword evidence="6 8" id="KW-0274">FAD</keyword>
<evidence type="ECO:0000256" key="3">
    <source>
        <dbReference type="ARBA" id="ARBA00005012"/>
    </source>
</evidence>
<accession>A0A9X2ABS0</accession>
<reference evidence="9" key="1">
    <citation type="submission" date="2022-03" db="EMBL/GenBank/DDBJ databases">
        <title>Draft Genome Sequence of Firmicute Strain S0AB, a Heterotrophic Iron/Sulfur-Oxidizing Extreme Acidophile.</title>
        <authorList>
            <person name="Vergara E."/>
            <person name="Pakostova E."/>
            <person name="Johnson D.B."/>
            <person name="Holmes D.S."/>
        </authorList>
    </citation>
    <scope>NUCLEOTIDE SEQUENCE</scope>
    <source>
        <strain evidence="9">S0AB</strain>
    </source>
</reference>
<dbReference type="Pfam" id="PF06039">
    <property type="entry name" value="Mqo"/>
    <property type="match status" value="1"/>
</dbReference>
<name>A0A9X2ABS0_9BACL</name>
<comment type="catalytic activity">
    <reaction evidence="1 8">
        <text>(S)-malate + a quinone = a quinol + oxaloacetate</text>
        <dbReference type="Rhea" id="RHEA:46012"/>
        <dbReference type="ChEBI" id="CHEBI:15589"/>
        <dbReference type="ChEBI" id="CHEBI:16452"/>
        <dbReference type="ChEBI" id="CHEBI:24646"/>
        <dbReference type="ChEBI" id="CHEBI:132124"/>
        <dbReference type="EC" id="1.1.5.4"/>
    </reaction>
</comment>
<dbReference type="NCBIfam" id="NF009875">
    <property type="entry name" value="PRK13339.1"/>
    <property type="match status" value="1"/>
</dbReference>
<dbReference type="RefSeq" id="WP_241712821.1">
    <property type="nucleotide sequence ID" value="NZ_JALBUF010000003.1"/>
</dbReference>
<dbReference type="PANTHER" id="PTHR43104">
    <property type="entry name" value="L-2-HYDROXYGLUTARATE DEHYDROGENASE, MITOCHONDRIAL"/>
    <property type="match status" value="1"/>
</dbReference>
<dbReference type="NCBIfam" id="TIGR01320">
    <property type="entry name" value="mal_quin_oxido"/>
    <property type="match status" value="1"/>
</dbReference>
<dbReference type="SUPFAM" id="SSF51905">
    <property type="entry name" value="FAD/NAD(P)-binding domain"/>
    <property type="match status" value="1"/>
</dbReference>
<dbReference type="NCBIfam" id="NF003606">
    <property type="entry name" value="PRK05257.2-1"/>
    <property type="match status" value="1"/>
</dbReference>
<organism evidence="9 10">
    <name type="scientific">Sulfoacidibacillus ferrooxidans</name>
    <dbReference type="NCBI Taxonomy" id="2005001"/>
    <lineage>
        <taxon>Bacteria</taxon>
        <taxon>Bacillati</taxon>
        <taxon>Bacillota</taxon>
        <taxon>Bacilli</taxon>
        <taxon>Bacillales</taxon>
        <taxon>Alicyclobacillaceae</taxon>
        <taxon>Sulfoacidibacillus</taxon>
    </lineage>
</organism>
<dbReference type="NCBIfam" id="NF003610">
    <property type="entry name" value="PRK05257.3-1"/>
    <property type="match status" value="1"/>
</dbReference>
<dbReference type="InterPro" id="IPR006231">
    <property type="entry name" value="MQO"/>
</dbReference>
<protein>
    <recommendedName>
        <fullName evidence="8">Probable malate:quinone oxidoreductase</fullName>
        <ecNumber evidence="8">1.1.5.4</ecNumber>
    </recommendedName>
    <alternativeName>
        <fullName evidence="8">MQO</fullName>
    </alternativeName>
    <alternativeName>
        <fullName evidence="8">Malate dehydrogenase [quinone]</fullName>
    </alternativeName>
</protein>
<dbReference type="EMBL" id="JALBUF010000003">
    <property type="protein sequence ID" value="MCI0183054.1"/>
    <property type="molecule type" value="Genomic_DNA"/>
</dbReference>
<evidence type="ECO:0000256" key="2">
    <source>
        <dbReference type="ARBA" id="ARBA00001974"/>
    </source>
</evidence>
<dbReference type="NCBIfam" id="NF003608">
    <property type="entry name" value="PRK05257.2-4"/>
    <property type="match status" value="1"/>
</dbReference>
<sequence>MDNIEKVTDVILIGAGIMSATLGALLKELVPEWEIKVFEKLGDSGEESSNEWNNAGTGHSALCELNYTTEKSDGSIDISKAIVINEQFQLSRQFWSFLVKSNLLRNPKDFIMPIPHMSLVQGEKNVAFLKKRFEVLSNHPMFQGMEFSDDPDQLKEWIPLIMEGRTSEEPIAATKIDSGTDVNFGALTRMLFDHLKSKDVEINYNHSVEDFKRLSDGSWEVKVQDIANGTIENHMAKFVFIGGGGGSLPLLQKTGIPESKHIGGFPVSGLFMVCSNPEVVEQHHAKVYGKAKIGAPPMSVPHLDTRYIDNKRTLLFGPFAGFSPKFLKTGSNFDLIGSVKPDNVLTMLAAGVKEMALTKYLIQQVMLSNEERMEELREFIPNAKSEDWEVMSAGQRVQIIKDTESGGKGTLQFGTELITSADGSIAALLGASPGASTVVHVMLELLNKCFPQHMKEWEPKIKEMIPSYGLSLVENPELYKEIHDSTSQTLGLSEKETVYL</sequence>
<dbReference type="PANTHER" id="PTHR43104:SF2">
    <property type="entry name" value="L-2-HYDROXYGLUTARATE DEHYDROGENASE, MITOCHONDRIAL"/>
    <property type="match status" value="1"/>
</dbReference>
<comment type="similarity">
    <text evidence="8">Belongs to the MQO family.</text>
</comment>
<comment type="pathway">
    <text evidence="3 8">Carbohydrate metabolism; tricarboxylic acid cycle; oxaloacetate from (S)-malate (quinone route): step 1/1.</text>
</comment>
<gene>
    <name evidence="9" type="primary">mqo1</name>
    <name evidence="8" type="synonym">mqo</name>
    <name evidence="9" type="ORF">MM817_01324</name>
</gene>
<evidence type="ECO:0000313" key="9">
    <source>
        <dbReference type="EMBL" id="MCI0183054.1"/>
    </source>
</evidence>
<evidence type="ECO:0000256" key="5">
    <source>
        <dbReference type="ARBA" id="ARBA00022630"/>
    </source>
</evidence>
<dbReference type="GO" id="GO:0047545">
    <property type="term" value="F:(S)-2-hydroxyglutarate dehydrogenase activity"/>
    <property type="evidence" value="ECO:0007669"/>
    <property type="project" value="TreeGrafter"/>
</dbReference>
<dbReference type="NCBIfam" id="NF003611">
    <property type="entry name" value="PRK05257.3-2"/>
    <property type="match status" value="1"/>
</dbReference>
<keyword evidence="5 8" id="KW-0285">Flavoprotein</keyword>
<evidence type="ECO:0000256" key="1">
    <source>
        <dbReference type="ARBA" id="ARBA00001139"/>
    </source>
</evidence>
<dbReference type="HAMAP" id="MF_00212">
    <property type="entry name" value="MQO"/>
    <property type="match status" value="1"/>
</dbReference>